<dbReference type="STRING" id="378794.GCA_001570625_01905"/>
<dbReference type="Proteomes" id="UP000263273">
    <property type="component" value="Unassembled WGS sequence"/>
</dbReference>
<dbReference type="Pfam" id="PF01937">
    <property type="entry name" value="ARMT1-like_dom"/>
    <property type="match status" value="1"/>
</dbReference>
<reference evidence="2 3" key="1">
    <citation type="journal article" date="2018" name="Nat. Biotechnol.">
        <title>A standardized bacterial taxonomy based on genome phylogeny substantially revises the tree of life.</title>
        <authorList>
            <person name="Parks D.H."/>
            <person name="Chuvochina M."/>
            <person name="Waite D.W."/>
            <person name="Rinke C."/>
            <person name="Skarshewski A."/>
            <person name="Chaumeil P.A."/>
            <person name="Hugenholtz P."/>
        </authorList>
    </citation>
    <scope>NUCLEOTIDE SEQUENCE [LARGE SCALE GENOMIC DNA]</scope>
    <source>
        <strain evidence="2">UBA10948</strain>
    </source>
</reference>
<evidence type="ECO:0000313" key="3">
    <source>
        <dbReference type="Proteomes" id="UP000263273"/>
    </source>
</evidence>
<comment type="caution">
    <text evidence="2">The sequence shown here is derived from an EMBL/GenBank/DDBJ whole genome shotgun (WGS) entry which is preliminary data.</text>
</comment>
<dbReference type="Gene3D" id="1.10.285.20">
    <property type="entry name" value="Uncharacterised protein PF01937, DUF89, domain 2"/>
    <property type="match status" value="1"/>
</dbReference>
<dbReference type="InterPro" id="IPR002791">
    <property type="entry name" value="ARMT1-like_metal-bd"/>
</dbReference>
<evidence type="ECO:0000313" key="2">
    <source>
        <dbReference type="EMBL" id="HBK52343.1"/>
    </source>
</evidence>
<feature type="domain" description="Damage-control phosphatase ARMT1-like metal-binding" evidence="1">
    <location>
        <begin position="5"/>
        <end position="282"/>
    </location>
</feature>
<dbReference type="RefSeq" id="WP_061214354.1">
    <property type="nucleotide sequence ID" value="NZ_DCDX01000069.1"/>
</dbReference>
<accession>A0A354YSK9</accession>
<dbReference type="Gene3D" id="3.40.50.10880">
    <property type="entry name" value="Uncharacterised protein PF01937, DUF89, domain 3"/>
    <property type="match status" value="1"/>
</dbReference>
<sequence>MELSVECLPCLVNQAVRLVKIHLDNEKAQRILVKKIMLEIGASDDTASTPYIAHKMQQVLKDVLQNPDPYRDVKLYYNSEMLKLEKEFLAVIRSAEDQLGTALKLAAAGNIIDFGPGHDLSRAEVIKVLNQTLEKEFNHEVFTSLRSKLQAARKLLYLGDNAGEIVFDKMFIRTIKAEYPDLEVDFATRGAPVLNDVTEEDAYFIGMNAYAHIINNGTDIPGTVREYCSASFNLAFDNADLVIAKGQGNFESLYGTGRVNLYYIFLCKCNLLMERCGVLQNDIILMKE</sequence>
<dbReference type="SUPFAM" id="SSF111321">
    <property type="entry name" value="AF1104-like"/>
    <property type="match status" value="1"/>
</dbReference>
<gene>
    <name evidence="2" type="ORF">DDZ44_00195</name>
</gene>
<organism evidence="2 3">
    <name type="scientific">Syntrophomonas wolfei</name>
    <dbReference type="NCBI Taxonomy" id="863"/>
    <lineage>
        <taxon>Bacteria</taxon>
        <taxon>Bacillati</taxon>
        <taxon>Bacillota</taxon>
        <taxon>Clostridia</taxon>
        <taxon>Eubacteriales</taxon>
        <taxon>Syntrophomonadaceae</taxon>
        <taxon>Syntrophomonas</taxon>
    </lineage>
</organism>
<dbReference type="AlphaFoldDB" id="A0A354YSK9"/>
<dbReference type="InterPro" id="IPR036075">
    <property type="entry name" value="ARMT-1-like_metal-bd_sf"/>
</dbReference>
<dbReference type="PIRSF" id="PIRSF006593">
    <property type="entry name" value="UCP006593"/>
    <property type="match status" value="1"/>
</dbReference>
<dbReference type="InterPro" id="IPR014444">
    <property type="entry name" value="PH1575-like"/>
</dbReference>
<protein>
    <submittedName>
        <fullName evidence="2">DUF89 domain-containing protein</fullName>
    </submittedName>
</protein>
<evidence type="ECO:0000259" key="1">
    <source>
        <dbReference type="Pfam" id="PF01937"/>
    </source>
</evidence>
<proteinExistence type="predicted"/>
<dbReference type="EMBL" id="DNZF01000005">
    <property type="protein sequence ID" value="HBK52343.1"/>
    <property type="molecule type" value="Genomic_DNA"/>
</dbReference>
<name>A0A354YSK9_9FIRM</name>